<dbReference type="Pfam" id="PF00990">
    <property type="entry name" value="GGDEF"/>
    <property type="match status" value="1"/>
</dbReference>
<protein>
    <submittedName>
        <fullName evidence="4">Diguanylate cyclase/phosphodiesterase</fullName>
    </submittedName>
</protein>
<evidence type="ECO:0000259" key="2">
    <source>
        <dbReference type="PROSITE" id="PS50883"/>
    </source>
</evidence>
<reference evidence="4 5" key="1">
    <citation type="journal article" date="2012" name="J. Bacteriol.">
        <title>Genome sequence of Rhizobium grahamii CCGE502, a broad-host-range symbiont with low nodulation competitiveness in Phaseolus vulgaris.</title>
        <authorList>
            <person name="Althabegoiti M.J."/>
            <person name="Lozano L."/>
            <person name="Torres-Tejerizo G."/>
            <person name="Ormeno-Orrillo E."/>
            <person name="Rogel M.A."/>
            <person name="Gonzalez V."/>
            <person name="Martinez-Romero E."/>
        </authorList>
    </citation>
    <scope>NUCLEOTIDE SEQUENCE [LARGE SCALE GENOMIC DNA]</scope>
    <source>
        <strain evidence="4 5">CCGE 502</strain>
    </source>
</reference>
<dbReference type="InterPro" id="IPR001633">
    <property type="entry name" value="EAL_dom"/>
</dbReference>
<dbReference type="AlphaFoldDB" id="S3HV59"/>
<keyword evidence="5" id="KW-1185">Reference proteome</keyword>
<dbReference type="Pfam" id="PF00563">
    <property type="entry name" value="EAL"/>
    <property type="match status" value="1"/>
</dbReference>
<dbReference type="InterPro" id="IPR035919">
    <property type="entry name" value="EAL_sf"/>
</dbReference>
<dbReference type="InterPro" id="IPR029787">
    <property type="entry name" value="Nucleotide_cyclase"/>
</dbReference>
<keyword evidence="1" id="KW-0812">Transmembrane</keyword>
<gene>
    <name evidence="4" type="ORF">RGCCGE502_16920</name>
</gene>
<dbReference type="CDD" id="cd01949">
    <property type="entry name" value="GGDEF"/>
    <property type="match status" value="1"/>
</dbReference>
<feature type="transmembrane region" description="Helical" evidence="1">
    <location>
        <begin position="285"/>
        <end position="302"/>
    </location>
</feature>
<evidence type="ECO:0000313" key="5">
    <source>
        <dbReference type="Proteomes" id="UP000014411"/>
    </source>
</evidence>
<keyword evidence="1" id="KW-1133">Transmembrane helix</keyword>
<sequence length="884" mass="95708">MLGIAAFCADLRPIVQLDDALVAERFYLGGRAASGKIAFVAIDKRSLDQVGTWPWPRGLYGELLDRLVSAKVGDIVLDIDFSTPSTAEEDALLSAALERAGGGVLLPLFRQQASANSSETEISRPVPQLLDKSWPAFANVSLDPDGLVRRFSLGDVDNGIPTPSVAAALGGASGTMENQLVDFSITPQSVPTYSLSDILPGTVGDTELAGRSVVVGASATELKDIFPVPVYGALAGPLIHVLAAETLLQGRTLKTFDQRPLELLLATCLIVALLSFRHIGMTRTSGLLAAFGLIGEIAAFLLQRDCAIVIRTAVPWMLLSLAWVLALNERIDLGQVVAAIARTNASNTRRLMVRIISNSSDGIVAFGDDLKIVEINESARSIVKSDLGANLLTAVNERVSRALGELVHQFAASPGKLCSVSVQFSENVGDSHFDYEAIITLSPLEDAISKSGKRFGGCIIIRDITTRKRYEARLKRLSEEDELTGLLSRREFLARIEGCDGMVAVLDVDRFSRICSTLGRAVGDNMLRAIANRLSENVEALLARIDGDLFAIAWLEEIQDKAVLAEHLVSLFDEPLFVNDMRTNVSVRLGAAPLGLTDPEQALRAAESALYEAKAGSTRWTMFDPATAQAQARSRRLEADMRTAMAERQFFLLFQPQINLATGRFVGAEALLRWRHPELGLISPAEFVPIAETSGLICEIGRWVLMEACIEASRWPYGTVAVNVSPIQFERSDVEAEVRQALGSSRLPTSRLCIEMTESTFLDNNARSTEKMAALRAAGIALALDDFGTGYSSLSYLADLPLDKLKIDQSFIRRLTRDSGVMEIVKGIVSIAHGLGLEIVAEGIEGAVEMEALQNLRCETGQGYLFGKPQTANEMLANHVLQEV</sequence>
<evidence type="ECO:0000313" key="4">
    <source>
        <dbReference type="EMBL" id="EPE97066.1"/>
    </source>
</evidence>
<dbReference type="SUPFAM" id="SSF55073">
    <property type="entry name" value="Nucleotide cyclase"/>
    <property type="match status" value="1"/>
</dbReference>
<name>S3HV59_9HYPH</name>
<organism evidence="4 5">
    <name type="scientific">Rhizobium grahamii CCGE 502</name>
    <dbReference type="NCBI Taxonomy" id="990285"/>
    <lineage>
        <taxon>Bacteria</taxon>
        <taxon>Pseudomonadati</taxon>
        <taxon>Pseudomonadota</taxon>
        <taxon>Alphaproteobacteria</taxon>
        <taxon>Hyphomicrobiales</taxon>
        <taxon>Rhizobiaceae</taxon>
        <taxon>Rhizobium/Agrobacterium group</taxon>
        <taxon>Rhizobium</taxon>
    </lineage>
</organism>
<comment type="caution">
    <text evidence="4">The sequence shown here is derived from an EMBL/GenBank/DDBJ whole genome shotgun (WGS) entry which is preliminary data.</text>
</comment>
<dbReference type="CDD" id="cd01948">
    <property type="entry name" value="EAL"/>
    <property type="match status" value="1"/>
</dbReference>
<evidence type="ECO:0000259" key="3">
    <source>
        <dbReference type="PROSITE" id="PS50887"/>
    </source>
</evidence>
<dbReference type="Pfam" id="PF05226">
    <property type="entry name" value="CHASE2"/>
    <property type="match status" value="1"/>
</dbReference>
<feature type="domain" description="EAL" evidence="2">
    <location>
        <begin position="634"/>
        <end position="883"/>
    </location>
</feature>
<accession>S3HV59</accession>
<dbReference type="eggNOG" id="COG5001">
    <property type="taxonomic scope" value="Bacteria"/>
</dbReference>
<dbReference type="Proteomes" id="UP000014411">
    <property type="component" value="Unassembled WGS sequence"/>
</dbReference>
<dbReference type="HOGENOM" id="CLU_000445_58_0_5"/>
<feature type="domain" description="GGDEF" evidence="3">
    <location>
        <begin position="499"/>
        <end position="625"/>
    </location>
</feature>
<dbReference type="PANTHER" id="PTHR44757:SF2">
    <property type="entry name" value="BIOFILM ARCHITECTURE MAINTENANCE PROTEIN MBAA"/>
    <property type="match status" value="1"/>
</dbReference>
<dbReference type="InterPro" id="IPR000160">
    <property type="entry name" value="GGDEF_dom"/>
</dbReference>
<proteinExistence type="predicted"/>
<dbReference type="SMART" id="SM00267">
    <property type="entry name" value="GGDEF"/>
    <property type="match status" value="1"/>
</dbReference>
<dbReference type="STRING" id="990285.RGCCGE502_16920"/>
<dbReference type="Gene3D" id="3.20.20.450">
    <property type="entry name" value="EAL domain"/>
    <property type="match status" value="1"/>
</dbReference>
<dbReference type="InterPro" id="IPR043128">
    <property type="entry name" value="Rev_trsase/Diguanyl_cyclase"/>
</dbReference>
<dbReference type="SMART" id="SM01080">
    <property type="entry name" value="CHASE2"/>
    <property type="match status" value="1"/>
</dbReference>
<feature type="transmembrane region" description="Helical" evidence="1">
    <location>
        <begin position="309"/>
        <end position="327"/>
    </location>
</feature>
<dbReference type="EMBL" id="AEYE02000017">
    <property type="protein sequence ID" value="EPE97066.1"/>
    <property type="molecule type" value="Genomic_DNA"/>
</dbReference>
<dbReference type="InterPro" id="IPR052155">
    <property type="entry name" value="Biofilm_reg_signaling"/>
</dbReference>
<dbReference type="PROSITE" id="PS50883">
    <property type="entry name" value="EAL"/>
    <property type="match status" value="1"/>
</dbReference>
<dbReference type="SMART" id="SM00052">
    <property type="entry name" value="EAL"/>
    <property type="match status" value="1"/>
</dbReference>
<dbReference type="NCBIfam" id="TIGR00254">
    <property type="entry name" value="GGDEF"/>
    <property type="match status" value="1"/>
</dbReference>
<dbReference type="Gene3D" id="3.30.450.20">
    <property type="entry name" value="PAS domain"/>
    <property type="match status" value="1"/>
</dbReference>
<dbReference type="InterPro" id="IPR007890">
    <property type="entry name" value="CHASE2"/>
</dbReference>
<dbReference type="PANTHER" id="PTHR44757">
    <property type="entry name" value="DIGUANYLATE CYCLASE DGCP"/>
    <property type="match status" value="1"/>
</dbReference>
<dbReference type="SUPFAM" id="SSF141868">
    <property type="entry name" value="EAL domain-like"/>
    <property type="match status" value="1"/>
</dbReference>
<evidence type="ECO:0000256" key="1">
    <source>
        <dbReference type="SAM" id="Phobius"/>
    </source>
</evidence>
<dbReference type="Gene3D" id="3.30.70.270">
    <property type="match status" value="1"/>
</dbReference>
<dbReference type="PROSITE" id="PS50887">
    <property type="entry name" value="GGDEF"/>
    <property type="match status" value="1"/>
</dbReference>
<keyword evidence="1" id="KW-0472">Membrane</keyword>